<evidence type="ECO:0000259" key="11">
    <source>
        <dbReference type="Pfam" id="PF02879"/>
    </source>
</evidence>
<dbReference type="InterPro" id="IPR005841">
    <property type="entry name" value="Alpha-D-phosphohexomutase_SF"/>
</dbReference>
<comment type="cofactor">
    <cofactor evidence="6">
        <name>Mg(2+)</name>
        <dbReference type="ChEBI" id="CHEBI:18420"/>
    </cofactor>
    <text evidence="6">Binds 1 Mg(2+) ion per subunit.</text>
</comment>
<evidence type="ECO:0000256" key="2">
    <source>
        <dbReference type="ARBA" id="ARBA00022553"/>
    </source>
</evidence>
<accession>A0ABT5WNJ0</accession>
<keyword evidence="3 6" id="KW-0479">Metal-binding</keyword>
<evidence type="ECO:0000259" key="12">
    <source>
        <dbReference type="Pfam" id="PF02880"/>
    </source>
</evidence>
<feature type="domain" description="Alpha-D-phosphohexomutase alpha/beta/alpha" evidence="12">
    <location>
        <begin position="258"/>
        <end position="367"/>
    </location>
</feature>
<comment type="function">
    <text evidence="6 8">Catalyzes the conversion of glucosamine-6-phosphate to glucosamine-1-phosphate.</text>
</comment>
<dbReference type="PROSITE" id="PS00710">
    <property type="entry name" value="PGM_PMM"/>
    <property type="match status" value="1"/>
</dbReference>
<dbReference type="NCBIfam" id="TIGR01455">
    <property type="entry name" value="glmM"/>
    <property type="match status" value="1"/>
</dbReference>
<evidence type="ECO:0000256" key="8">
    <source>
        <dbReference type="RuleBase" id="RU004327"/>
    </source>
</evidence>
<dbReference type="InterPro" id="IPR005843">
    <property type="entry name" value="A-D-PHexomutase_C"/>
</dbReference>
<feature type="binding site" evidence="6">
    <location>
        <position position="243"/>
    </location>
    <ligand>
        <name>Mg(2+)</name>
        <dbReference type="ChEBI" id="CHEBI:18420"/>
    </ligand>
</feature>
<dbReference type="Pfam" id="PF02878">
    <property type="entry name" value="PGM_PMM_I"/>
    <property type="match status" value="1"/>
</dbReference>
<keyword evidence="5 6" id="KW-0413">Isomerase</keyword>
<reference evidence="13 14" key="1">
    <citation type="submission" date="2023-03" db="EMBL/GenBank/DDBJ databases">
        <title>NovoSphingobium album sp. nov. isolated from polycyclic aromatic hydrocarbons- and heavy-metal polluted soil.</title>
        <authorList>
            <person name="Liu Z."/>
            <person name="Wang K."/>
        </authorList>
    </citation>
    <scope>NUCLEOTIDE SEQUENCE [LARGE SCALE GENOMIC DNA]</scope>
    <source>
        <strain evidence="13 14">H3SJ31-1</strain>
    </source>
</reference>
<protein>
    <recommendedName>
        <fullName evidence="6 8">Phosphoglucosamine mutase</fullName>
        <ecNumber evidence="6 8">5.4.2.10</ecNumber>
    </recommendedName>
</protein>
<dbReference type="RefSeq" id="WP_275227710.1">
    <property type="nucleotide sequence ID" value="NZ_JARESE010000020.1"/>
</dbReference>
<keyword evidence="14" id="KW-1185">Reference proteome</keyword>
<dbReference type="Gene3D" id="3.40.120.10">
    <property type="entry name" value="Alpha-D-Glucose-1,6-Bisphosphate, subunit A, domain 3"/>
    <property type="match status" value="3"/>
</dbReference>
<dbReference type="PANTHER" id="PTHR42946">
    <property type="entry name" value="PHOSPHOHEXOSE MUTASE"/>
    <property type="match status" value="1"/>
</dbReference>
<keyword evidence="4 6" id="KW-0460">Magnesium</keyword>
<dbReference type="Proteomes" id="UP001216253">
    <property type="component" value="Unassembled WGS sequence"/>
</dbReference>
<proteinExistence type="inferred from homology"/>
<comment type="similarity">
    <text evidence="1 6 7">Belongs to the phosphohexose mutase family.</text>
</comment>
<feature type="modified residue" description="Phosphoserine" evidence="6">
    <location>
        <position position="102"/>
    </location>
</feature>
<evidence type="ECO:0000256" key="6">
    <source>
        <dbReference type="HAMAP-Rule" id="MF_01554"/>
    </source>
</evidence>
<dbReference type="Pfam" id="PF02880">
    <property type="entry name" value="PGM_PMM_III"/>
    <property type="match status" value="1"/>
</dbReference>
<dbReference type="SUPFAM" id="SSF55957">
    <property type="entry name" value="Phosphoglucomutase, C-terminal domain"/>
    <property type="match status" value="1"/>
</dbReference>
<evidence type="ECO:0000256" key="3">
    <source>
        <dbReference type="ARBA" id="ARBA00022723"/>
    </source>
</evidence>
<dbReference type="EMBL" id="JARESE010000020">
    <property type="protein sequence ID" value="MDE8651605.1"/>
    <property type="molecule type" value="Genomic_DNA"/>
</dbReference>
<dbReference type="Pfam" id="PF00408">
    <property type="entry name" value="PGM_PMM_IV"/>
    <property type="match status" value="1"/>
</dbReference>
<dbReference type="EC" id="5.4.2.10" evidence="6 8"/>
<comment type="PTM">
    <text evidence="6">Activated by phosphorylation.</text>
</comment>
<feature type="domain" description="Alpha-D-phosphohexomutase alpha/beta/alpha" evidence="10">
    <location>
        <begin position="4"/>
        <end position="133"/>
    </location>
</feature>
<dbReference type="InterPro" id="IPR016066">
    <property type="entry name" value="A-D-PHexomutase_CS"/>
</dbReference>
<dbReference type="InterPro" id="IPR005846">
    <property type="entry name" value="A-D-PHexomutase_a/b/a-III"/>
</dbReference>
<sequence length="446" mass="46841">MSKQFFGTDGIRGRTNAGVMTAETAMKVGQAAGKHFLRGAHRHRVVIGKDTRLSGYMLENAMVAGFTSVGMDVVLLGPMPTPAVALLTRELRADVGVMISASHNPYEDNGIKLFGPDGFKLSDEDELAIEALLGEDLPLAEAAEIGRARRIEDARGRYIHAVKWSLPHDIRLDGLKIAVDCANGAAYQVAPSAFWELGAEIVAVGVSPNGKNINDRCGSTHLDLIQETVVGSGADIGIALDGDADRLIVVDEQGNTVDGDQIMALIGSQWAAQGRLAGGGVVATVMSNLGLERFLNGRGIDLVRTRVGDRHVLEAMRGGGYNVGGEQSGHMILLDHATTGDGTVAALQVLAALVQSGKRASELLHLFDPVPQLLRNVRFSGGKPLEDARVRAAIADAEASLDGKGRLVIRPSGTEPVIRVMAEGDDAGEVEAAVACVCEAVAQVAA</sequence>
<feature type="binding site" evidence="6">
    <location>
        <position position="245"/>
    </location>
    <ligand>
        <name>Mg(2+)</name>
        <dbReference type="ChEBI" id="CHEBI:18420"/>
    </ligand>
</feature>
<dbReference type="NCBIfam" id="NF008139">
    <property type="entry name" value="PRK10887.1"/>
    <property type="match status" value="1"/>
</dbReference>
<dbReference type="InterPro" id="IPR005845">
    <property type="entry name" value="A-D-PHexomutase_a/b/a-II"/>
</dbReference>
<name>A0ABT5WNJ0_9SPHN</name>
<evidence type="ECO:0000313" key="14">
    <source>
        <dbReference type="Proteomes" id="UP001216253"/>
    </source>
</evidence>
<feature type="domain" description="Alpha-D-phosphohexomutase C-terminal" evidence="9">
    <location>
        <begin position="376"/>
        <end position="435"/>
    </location>
</feature>
<evidence type="ECO:0000256" key="4">
    <source>
        <dbReference type="ARBA" id="ARBA00022842"/>
    </source>
</evidence>
<dbReference type="InterPro" id="IPR036900">
    <property type="entry name" value="A-D-PHexomutase_C_sf"/>
</dbReference>
<feature type="binding site" description="via phosphate group" evidence="6">
    <location>
        <position position="102"/>
    </location>
    <ligand>
        <name>Mg(2+)</name>
        <dbReference type="ChEBI" id="CHEBI:18420"/>
    </ligand>
</feature>
<evidence type="ECO:0000313" key="13">
    <source>
        <dbReference type="EMBL" id="MDE8651605.1"/>
    </source>
</evidence>
<dbReference type="PANTHER" id="PTHR42946:SF1">
    <property type="entry name" value="PHOSPHOGLUCOMUTASE (ALPHA-D-GLUCOSE-1,6-BISPHOSPHATE-DEPENDENT)"/>
    <property type="match status" value="1"/>
</dbReference>
<evidence type="ECO:0000256" key="1">
    <source>
        <dbReference type="ARBA" id="ARBA00010231"/>
    </source>
</evidence>
<evidence type="ECO:0000259" key="9">
    <source>
        <dbReference type="Pfam" id="PF00408"/>
    </source>
</evidence>
<feature type="active site" description="Phosphoserine intermediate" evidence="6">
    <location>
        <position position="102"/>
    </location>
</feature>
<keyword evidence="2 6" id="KW-0597">Phosphoprotein</keyword>
<evidence type="ECO:0000256" key="7">
    <source>
        <dbReference type="RuleBase" id="RU004326"/>
    </source>
</evidence>
<dbReference type="Pfam" id="PF02879">
    <property type="entry name" value="PGM_PMM_II"/>
    <property type="match status" value="1"/>
</dbReference>
<dbReference type="InterPro" id="IPR050060">
    <property type="entry name" value="Phosphoglucosamine_mutase"/>
</dbReference>
<evidence type="ECO:0000256" key="5">
    <source>
        <dbReference type="ARBA" id="ARBA00023235"/>
    </source>
</evidence>
<organism evidence="13 14">
    <name type="scientific">Novosphingobium album</name>
    <name type="common">ex Liu et al. 2023</name>
    <dbReference type="NCBI Taxonomy" id="3031130"/>
    <lineage>
        <taxon>Bacteria</taxon>
        <taxon>Pseudomonadati</taxon>
        <taxon>Pseudomonadota</taxon>
        <taxon>Alphaproteobacteria</taxon>
        <taxon>Sphingomonadales</taxon>
        <taxon>Sphingomonadaceae</taxon>
        <taxon>Novosphingobium</taxon>
    </lineage>
</organism>
<feature type="binding site" evidence="6">
    <location>
        <position position="241"/>
    </location>
    <ligand>
        <name>Mg(2+)</name>
        <dbReference type="ChEBI" id="CHEBI:18420"/>
    </ligand>
</feature>
<evidence type="ECO:0000259" key="10">
    <source>
        <dbReference type="Pfam" id="PF02878"/>
    </source>
</evidence>
<dbReference type="GO" id="GO:0008966">
    <property type="term" value="F:phosphoglucosamine mutase activity"/>
    <property type="evidence" value="ECO:0007669"/>
    <property type="project" value="UniProtKB-EC"/>
</dbReference>
<dbReference type="Gene3D" id="3.30.310.50">
    <property type="entry name" value="Alpha-D-phosphohexomutase, C-terminal domain"/>
    <property type="match status" value="1"/>
</dbReference>
<dbReference type="PRINTS" id="PR00509">
    <property type="entry name" value="PGMPMM"/>
</dbReference>
<dbReference type="CDD" id="cd05802">
    <property type="entry name" value="GlmM"/>
    <property type="match status" value="1"/>
</dbReference>
<dbReference type="HAMAP" id="MF_01554_B">
    <property type="entry name" value="GlmM_B"/>
    <property type="match status" value="1"/>
</dbReference>
<dbReference type="SUPFAM" id="SSF53738">
    <property type="entry name" value="Phosphoglucomutase, first 3 domains"/>
    <property type="match status" value="3"/>
</dbReference>
<feature type="domain" description="Alpha-D-phosphohexomutase alpha/beta/alpha" evidence="11">
    <location>
        <begin position="158"/>
        <end position="254"/>
    </location>
</feature>
<gene>
    <name evidence="6 13" type="primary">glmM</name>
    <name evidence="13" type="ORF">PYV00_07715</name>
</gene>
<dbReference type="InterPro" id="IPR016055">
    <property type="entry name" value="A-D-PHexomutase_a/b/a-I/II/III"/>
</dbReference>
<comment type="caution">
    <text evidence="13">The sequence shown here is derived from an EMBL/GenBank/DDBJ whole genome shotgun (WGS) entry which is preliminary data.</text>
</comment>
<dbReference type="InterPro" id="IPR006352">
    <property type="entry name" value="GlmM_bact"/>
</dbReference>
<dbReference type="InterPro" id="IPR005844">
    <property type="entry name" value="A-D-PHexomutase_a/b/a-I"/>
</dbReference>
<comment type="catalytic activity">
    <reaction evidence="6 8">
        <text>alpha-D-glucosamine 1-phosphate = D-glucosamine 6-phosphate</text>
        <dbReference type="Rhea" id="RHEA:23424"/>
        <dbReference type="ChEBI" id="CHEBI:58516"/>
        <dbReference type="ChEBI" id="CHEBI:58725"/>
        <dbReference type="EC" id="5.4.2.10"/>
    </reaction>
</comment>